<evidence type="ECO:0000256" key="3">
    <source>
        <dbReference type="ARBA" id="ARBA00022801"/>
    </source>
</evidence>
<dbReference type="PANTHER" id="PTHR20842">
    <property type="entry name" value="PROTEASE S51 ALPHA-ASPARTYL DIPEPTIDASE"/>
    <property type="match status" value="1"/>
</dbReference>
<dbReference type="PANTHER" id="PTHR20842:SF0">
    <property type="entry name" value="ALPHA-ASPARTYL DIPEPTIDASE"/>
    <property type="match status" value="1"/>
</dbReference>
<comment type="caution">
    <text evidence="5">The sequence shown here is derived from an EMBL/GenBank/DDBJ whole genome shotgun (WGS) entry which is preliminary data.</text>
</comment>
<evidence type="ECO:0000313" key="5">
    <source>
        <dbReference type="EMBL" id="MBI4923068.1"/>
    </source>
</evidence>
<evidence type="ECO:0000256" key="4">
    <source>
        <dbReference type="ARBA" id="ARBA00022825"/>
    </source>
</evidence>
<dbReference type="GO" id="GO:0006508">
    <property type="term" value="P:proteolysis"/>
    <property type="evidence" value="ECO:0007669"/>
    <property type="project" value="UniProtKB-KW"/>
</dbReference>
<sequence>MRLYLSSERLGERAGALLAMLPQRAQEKLNDFSASSPRPVKHRPRVAIIANGYDSCSAMARDIYRTEVYDPVAEFRSLGLEPDELDLRAHFGDPESLRTRIGAYDLVWVMGGNSFVLRRAMRSSGFDRIIADLLEADAIAYGDYAAGAIVAGPTLRGMELMDDPFELPDRYDEPLIWHGLHLTPFTIVPHYRSRHPDSAAAEKVVSYMEARKARYRALSDGEVIVRVGNLERLAS</sequence>
<comment type="similarity">
    <text evidence="1">Belongs to the peptidase S51 family.</text>
</comment>
<organism evidence="5 6">
    <name type="scientific">Devosia nanyangense</name>
    <dbReference type="NCBI Taxonomy" id="1228055"/>
    <lineage>
        <taxon>Bacteria</taxon>
        <taxon>Pseudomonadati</taxon>
        <taxon>Pseudomonadota</taxon>
        <taxon>Alphaproteobacteria</taxon>
        <taxon>Hyphomicrobiales</taxon>
        <taxon>Devosiaceae</taxon>
        <taxon>Devosia</taxon>
    </lineage>
</organism>
<dbReference type="Proteomes" id="UP000782610">
    <property type="component" value="Unassembled WGS sequence"/>
</dbReference>
<proteinExistence type="inferred from homology"/>
<dbReference type="GO" id="GO:0008236">
    <property type="term" value="F:serine-type peptidase activity"/>
    <property type="evidence" value="ECO:0007669"/>
    <property type="project" value="UniProtKB-KW"/>
</dbReference>
<keyword evidence="4" id="KW-0720">Serine protease</keyword>
<dbReference type="SUPFAM" id="SSF52317">
    <property type="entry name" value="Class I glutamine amidotransferase-like"/>
    <property type="match status" value="1"/>
</dbReference>
<evidence type="ECO:0000313" key="6">
    <source>
        <dbReference type="Proteomes" id="UP000782610"/>
    </source>
</evidence>
<name>A0A933L340_9HYPH</name>
<keyword evidence="3" id="KW-0378">Hydrolase</keyword>
<gene>
    <name evidence="5" type="ORF">HY834_15090</name>
</gene>
<evidence type="ECO:0000256" key="1">
    <source>
        <dbReference type="ARBA" id="ARBA00006534"/>
    </source>
</evidence>
<keyword evidence="2" id="KW-0645">Protease</keyword>
<dbReference type="InterPro" id="IPR029062">
    <property type="entry name" value="Class_I_gatase-like"/>
</dbReference>
<dbReference type="AlphaFoldDB" id="A0A933L340"/>
<keyword evidence="5" id="KW-0315">Glutamine amidotransferase</keyword>
<evidence type="ECO:0000256" key="2">
    <source>
        <dbReference type="ARBA" id="ARBA00022670"/>
    </source>
</evidence>
<protein>
    <submittedName>
        <fullName evidence="5">Type 1 glutamine amidotransferase-like domain-containing protein</fullName>
    </submittedName>
</protein>
<dbReference type="Pfam" id="PF03575">
    <property type="entry name" value="Peptidase_S51"/>
    <property type="match status" value="1"/>
</dbReference>
<accession>A0A933L340</accession>
<dbReference type="InterPro" id="IPR005320">
    <property type="entry name" value="Peptidase_S51"/>
</dbReference>
<dbReference type="EMBL" id="JACRAF010000042">
    <property type="protein sequence ID" value="MBI4923068.1"/>
    <property type="molecule type" value="Genomic_DNA"/>
</dbReference>
<dbReference type="Gene3D" id="3.40.50.880">
    <property type="match status" value="1"/>
</dbReference>
<reference evidence="5" key="1">
    <citation type="submission" date="2020-07" db="EMBL/GenBank/DDBJ databases">
        <title>Huge and variable diversity of episymbiotic CPR bacteria and DPANN archaea in groundwater ecosystems.</title>
        <authorList>
            <person name="He C.Y."/>
            <person name="Keren R."/>
            <person name="Whittaker M."/>
            <person name="Farag I.F."/>
            <person name="Doudna J."/>
            <person name="Cate J.H.D."/>
            <person name="Banfield J.F."/>
        </authorList>
    </citation>
    <scope>NUCLEOTIDE SEQUENCE</scope>
    <source>
        <strain evidence="5">NC_groundwater_1586_Pr3_B-0.1um_66_15</strain>
    </source>
</reference>